<dbReference type="Pfam" id="PF08450">
    <property type="entry name" value="SGL"/>
    <property type="match status" value="1"/>
</dbReference>
<proteinExistence type="inferred from homology"/>
<comment type="similarity">
    <text evidence="1">Belongs to the SMP-30/CGR1 family.</text>
</comment>
<sequence>MQPSVFDDRSCFLGEGPLWHPLREQLFWVDIIGRRLLTRKGDEAAEWSFDVPVSALGWVDKDCILVAGANGLIRFDLVKGEGEMICPLPPSEPALRTNDGRADPKGGFWFGTMGMQAEPGAGTIYRYYKGELRALRPNIQIPNATCFSPEGDYAFFTDTRQRIIWKQRLDAEGWPIGDRSDFLDLREAQISPDGAIFDSEGYMWVACWGKACVIRFDRDGQEDLRIELPTSQATCPAFGGPDLTTLFITTARQGLNDTALSEQPLAGMTFSVPTSFRGIADPRVLL</sequence>
<gene>
    <name evidence="3" type="ORF">IOD40_02415</name>
</gene>
<dbReference type="InterPro" id="IPR005511">
    <property type="entry name" value="SMP-30"/>
</dbReference>
<evidence type="ECO:0000313" key="4">
    <source>
        <dbReference type="Proteomes" id="UP000601789"/>
    </source>
</evidence>
<comment type="caution">
    <text evidence="3">The sequence shown here is derived from an EMBL/GenBank/DDBJ whole genome shotgun (WGS) entry which is preliminary data.</text>
</comment>
<dbReference type="InterPro" id="IPR011042">
    <property type="entry name" value="6-blade_b-propeller_TolB-like"/>
</dbReference>
<dbReference type="Gene3D" id="2.120.10.30">
    <property type="entry name" value="TolB, C-terminal domain"/>
    <property type="match status" value="1"/>
</dbReference>
<feature type="domain" description="SMP-30/Gluconolactonase/LRE-like region" evidence="2">
    <location>
        <begin position="13"/>
        <end position="252"/>
    </location>
</feature>
<organism evidence="3 4">
    <name type="scientific">Aquamicrobium zhengzhouense</name>
    <dbReference type="NCBI Taxonomy" id="2781738"/>
    <lineage>
        <taxon>Bacteria</taxon>
        <taxon>Pseudomonadati</taxon>
        <taxon>Pseudomonadota</taxon>
        <taxon>Alphaproteobacteria</taxon>
        <taxon>Hyphomicrobiales</taxon>
        <taxon>Phyllobacteriaceae</taxon>
        <taxon>Aquamicrobium</taxon>
    </lineage>
</organism>
<dbReference type="SUPFAM" id="SSF63829">
    <property type="entry name" value="Calcium-dependent phosphotriesterase"/>
    <property type="match status" value="1"/>
</dbReference>
<dbReference type="InterPro" id="IPR013658">
    <property type="entry name" value="SGL"/>
</dbReference>
<accession>A0ABS0S8B2</accession>
<keyword evidence="4" id="KW-1185">Reference proteome</keyword>
<dbReference type="PANTHER" id="PTHR10907">
    <property type="entry name" value="REGUCALCIN"/>
    <property type="match status" value="1"/>
</dbReference>
<dbReference type="RefSeq" id="WP_210336765.1">
    <property type="nucleotide sequence ID" value="NZ_JADGMQ010000001.1"/>
</dbReference>
<protein>
    <submittedName>
        <fullName evidence="3">SMP-30/gluconolactonase/LRE family protein</fullName>
    </submittedName>
</protein>
<dbReference type="PRINTS" id="PR01790">
    <property type="entry name" value="SMP30FAMILY"/>
</dbReference>
<evidence type="ECO:0000259" key="2">
    <source>
        <dbReference type="Pfam" id="PF08450"/>
    </source>
</evidence>
<evidence type="ECO:0000313" key="3">
    <source>
        <dbReference type="EMBL" id="MBI1619521.1"/>
    </source>
</evidence>
<evidence type="ECO:0000256" key="1">
    <source>
        <dbReference type="ARBA" id="ARBA00008853"/>
    </source>
</evidence>
<reference evidence="3 4" key="1">
    <citation type="submission" date="2020-10" db="EMBL/GenBank/DDBJ databases">
        <title>Aquamicrobium zhengzhouensis sp. nov., a exopolysaccharide producing bacterium isolated from farmland soil.</title>
        <authorList>
            <person name="Wang X."/>
        </authorList>
    </citation>
    <scope>NUCLEOTIDE SEQUENCE [LARGE SCALE GENOMIC DNA]</scope>
    <source>
        <strain evidence="4">cd-1</strain>
    </source>
</reference>
<dbReference type="PANTHER" id="PTHR10907:SF47">
    <property type="entry name" value="REGUCALCIN"/>
    <property type="match status" value="1"/>
</dbReference>
<name>A0ABS0S8B2_9HYPH</name>
<dbReference type="EMBL" id="JADGMQ010000001">
    <property type="protein sequence ID" value="MBI1619521.1"/>
    <property type="molecule type" value="Genomic_DNA"/>
</dbReference>
<dbReference type="Proteomes" id="UP000601789">
    <property type="component" value="Unassembled WGS sequence"/>
</dbReference>